<dbReference type="InterPro" id="IPR012938">
    <property type="entry name" value="Glc/Sorbosone_DH"/>
</dbReference>
<evidence type="ECO:0000313" key="2">
    <source>
        <dbReference type="EMBL" id="SVD18453.1"/>
    </source>
</evidence>
<reference evidence="2" key="1">
    <citation type="submission" date="2018-05" db="EMBL/GenBank/DDBJ databases">
        <authorList>
            <person name="Lanie J.A."/>
            <person name="Ng W.-L."/>
            <person name="Kazmierczak K.M."/>
            <person name="Andrzejewski T.M."/>
            <person name="Davidsen T.M."/>
            <person name="Wayne K.J."/>
            <person name="Tettelin H."/>
            <person name="Glass J.I."/>
            <person name="Rusch D."/>
            <person name="Podicherti R."/>
            <person name="Tsui H.-C.T."/>
            <person name="Winkler M.E."/>
        </authorList>
    </citation>
    <scope>NUCLEOTIDE SEQUENCE</scope>
</reference>
<name>A0A382T8W0_9ZZZZ</name>
<feature type="non-terminal residue" evidence="2">
    <location>
        <position position="153"/>
    </location>
</feature>
<dbReference type="SUPFAM" id="SSF50952">
    <property type="entry name" value="Soluble quinoprotein glucose dehydrogenase"/>
    <property type="match status" value="1"/>
</dbReference>
<dbReference type="AlphaFoldDB" id="A0A382T8W0"/>
<dbReference type="InterPro" id="IPR011041">
    <property type="entry name" value="Quinoprot_gluc/sorb_DH_b-prop"/>
</dbReference>
<sequence length="153" mass="16795">MCCSFINSRSVRLAAWLLVTVIALSGATLLSQNRRGASALRGVPALPPPESPVVLYTAEHPRIRVVPIVSGLEHPWGMAFRRNGDILVTERDRGTLRIIKNGQLLDRDIPGVPEVYTGVRLSGLMDVAVHPEDDTLVYLTYSKPEERDGQRGA</sequence>
<organism evidence="2">
    <name type="scientific">marine metagenome</name>
    <dbReference type="NCBI Taxonomy" id="408172"/>
    <lineage>
        <taxon>unclassified sequences</taxon>
        <taxon>metagenomes</taxon>
        <taxon>ecological metagenomes</taxon>
    </lineage>
</organism>
<gene>
    <name evidence="2" type="ORF">METZ01_LOCUS371307</name>
</gene>
<dbReference type="InterPro" id="IPR011042">
    <property type="entry name" value="6-blade_b-propeller_TolB-like"/>
</dbReference>
<evidence type="ECO:0000259" key="1">
    <source>
        <dbReference type="Pfam" id="PF07995"/>
    </source>
</evidence>
<accession>A0A382T8W0</accession>
<feature type="domain" description="Glucose/Sorbosone dehydrogenase" evidence="1">
    <location>
        <begin position="72"/>
        <end position="150"/>
    </location>
</feature>
<dbReference type="Pfam" id="PF07995">
    <property type="entry name" value="GSDH"/>
    <property type="match status" value="1"/>
</dbReference>
<protein>
    <recommendedName>
        <fullName evidence="1">Glucose/Sorbosone dehydrogenase domain-containing protein</fullName>
    </recommendedName>
</protein>
<proteinExistence type="predicted"/>
<dbReference type="Gene3D" id="2.120.10.30">
    <property type="entry name" value="TolB, C-terminal domain"/>
    <property type="match status" value="1"/>
</dbReference>
<dbReference type="EMBL" id="UINC01134731">
    <property type="protein sequence ID" value="SVD18453.1"/>
    <property type="molecule type" value="Genomic_DNA"/>
</dbReference>